<dbReference type="Pfam" id="PF04205">
    <property type="entry name" value="FMN_bind"/>
    <property type="match status" value="1"/>
</dbReference>
<gene>
    <name evidence="3" type="ORF">G5B17_18120</name>
</gene>
<accession>A0ABX2HDK0</accession>
<comment type="caution">
    <text evidence="3">The sequence shown here is derived from an EMBL/GenBank/DDBJ whole genome shotgun (WGS) entry which is preliminary data.</text>
</comment>
<sequence length="211" mass="22687">MKYQSFIMRVLCLLLIVGAVLGYNSMQKKDSDTEKDQQIASLTTRVEALEKQQDEILSALEEVAKAQEEAKKKAEEEAKNQKAQEKEISSGDASEDAKKDDENTDETEAENASSEEESEDLVYKNGTYTGDGQGFGGNIQVQVTLENDTITDIQVVSAPGEDSAYLSQGQGVISTILASQSTDVDTISGATFSSTGIINAVNDALGKAENQ</sequence>
<dbReference type="Proteomes" id="UP001644719">
    <property type="component" value="Unassembled WGS sequence"/>
</dbReference>
<evidence type="ECO:0000313" key="4">
    <source>
        <dbReference type="Proteomes" id="UP001644719"/>
    </source>
</evidence>
<evidence type="ECO:0000256" key="1">
    <source>
        <dbReference type="SAM" id="MobiDB-lite"/>
    </source>
</evidence>
<dbReference type="RefSeq" id="WP_173770300.1">
    <property type="nucleotide sequence ID" value="NZ_JAAITS010000068.1"/>
</dbReference>
<dbReference type="EMBL" id="JAAITS010000068">
    <property type="protein sequence ID" value="NSG87278.1"/>
    <property type="molecule type" value="Genomic_DNA"/>
</dbReference>
<feature type="compositionally biased region" description="Basic and acidic residues" evidence="1">
    <location>
        <begin position="65"/>
        <end position="101"/>
    </location>
</feature>
<keyword evidence="4" id="KW-1185">Reference proteome</keyword>
<feature type="compositionally biased region" description="Acidic residues" evidence="1">
    <location>
        <begin position="102"/>
        <end position="120"/>
    </location>
</feature>
<proteinExistence type="predicted"/>
<dbReference type="SMART" id="SM00900">
    <property type="entry name" value="FMN_bind"/>
    <property type="match status" value="1"/>
</dbReference>
<evidence type="ECO:0000259" key="2">
    <source>
        <dbReference type="SMART" id="SM00900"/>
    </source>
</evidence>
<name>A0ABX2HDK0_9FIRM</name>
<feature type="region of interest" description="Disordered" evidence="1">
    <location>
        <begin position="65"/>
        <end position="129"/>
    </location>
</feature>
<reference evidence="3 4" key="1">
    <citation type="journal article" date="2020" name="Cell Host Microbe">
        <title>Functional and Genomic Variation between Human-Derived Isolates of Lachnospiraceae Reveals Inter- and Intra-Species Diversity.</title>
        <authorList>
            <person name="Sorbara M.T."/>
            <person name="Littmann E.R."/>
            <person name="Fontana E."/>
            <person name="Moody T.U."/>
            <person name="Kohout C.E."/>
            <person name="Gjonbalaj M."/>
            <person name="Eaton V."/>
            <person name="Seok R."/>
            <person name="Leiner I.M."/>
            <person name="Pamer E.G."/>
        </authorList>
    </citation>
    <scope>NUCLEOTIDE SEQUENCE [LARGE SCALE GENOMIC DNA]</scope>
    <source>
        <strain evidence="3 4">MSK.17.74</strain>
    </source>
</reference>
<protein>
    <submittedName>
        <fullName evidence="3">FMN-binding protein</fullName>
    </submittedName>
</protein>
<dbReference type="InterPro" id="IPR007329">
    <property type="entry name" value="FMN-bd"/>
</dbReference>
<dbReference type="Gene3D" id="3.90.1010.20">
    <property type="match status" value="1"/>
</dbReference>
<organism evidence="3 4">
    <name type="scientific">Blautia faecis</name>
    <dbReference type="NCBI Taxonomy" id="871665"/>
    <lineage>
        <taxon>Bacteria</taxon>
        <taxon>Bacillati</taxon>
        <taxon>Bacillota</taxon>
        <taxon>Clostridia</taxon>
        <taxon>Lachnospirales</taxon>
        <taxon>Lachnospiraceae</taxon>
        <taxon>Blautia</taxon>
    </lineage>
</organism>
<evidence type="ECO:0000313" key="3">
    <source>
        <dbReference type="EMBL" id="NSG87278.1"/>
    </source>
</evidence>
<feature type="domain" description="FMN-binding" evidence="2">
    <location>
        <begin position="134"/>
        <end position="208"/>
    </location>
</feature>